<feature type="binding site" evidence="1">
    <location>
        <position position="34"/>
    </location>
    <ligand>
        <name>Mg(2+)</name>
        <dbReference type="ChEBI" id="CHEBI:18420"/>
        <label>4</label>
    </ligand>
</feature>
<dbReference type="PANTHER" id="PTHR30270:SF0">
    <property type="entry name" value="THIAMINE-MONOPHOSPHATE KINASE"/>
    <property type="match status" value="1"/>
</dbReference>
<keyword evidence="1 4" id="KW-0418">Kinase</keyword>
<feature type="domain" description="PurM-like N-terminal" evidence="2">
    <location>
        <begin position="32"/>
        <end position="142"/>
    </location>
</feature>
<name>A0ABW2KET5_9ACTN</name>
<feature type="binding site" evidence="1">
    <location>
        <position position="152"/>
    </location>
    <ligand>
        <name>ATP</name>
        <dbReference type="ChEBI" id="CHEBI:30616"/>
    </ligand>
</feature>
<keyword evidence="1" id="KW-0784">Thiamine biosynthesis</keyword>
<dbReference type="PANTHER" id="PTHR30270">
    <property type="entry name" value="THIAMINE-MONOPHOSPHATE KINASE"/>
    <property type="match status" value="1"/>
</dbReference>
<dbReference type="EMBL" id="JBHTBH010000003">
    <property type="protein sequence ID" value="MFC7327838.1"/>
    <property type="molecule type" value="Genomic_DNA"/>
</dbReference>
<evidence type="ECO:0000259" key="2">
    <source>
        <dbReference type="Pfam" id="PF00586"/>
    </source>
</evidence>
<dbReference type="RefSeq" id="WP_379870333.1">
    <property type="nucleotide sequence ID" value="NZ_JBHTBH010000003.1"/>
</dbReference>
<sequence length="319" mass="31826">MGSTIGDIGEFGLIARVTARFPQTENVIIGPGDDAAVVRAADGRVVATTDLLVEGQHFRREWSGGRDVGHKAAAQNLADVAAMGARPTALLVGLAAPPDLATAWTDALSDGLNAECALAGAAVAGGDVVRSGTLTIAVTALGDLEGRAPVRRDGARPGDVVAVCGTLGRSAAGLALLRAGADGPAECLAAHRRPRPPYAEGPRAAELGATAMLDVSDGLVQDLGHVAAASGVSVALRTGALPADPVLDEAVRVLAELGAGPARPAEYMLAGGEDHALAATFPAETGLPTGWTEIGVVTEGDGVTVDGAAPVRGGWSHFG</sequence>
<evidence type="ECO:0000313" key="5">
    <source>
        <dbReference type="Proteomes" id="UP001596540"/>
    </source>
</evidence>
<evidence type="ECO:0000313" key="4">
    <source>
        <dbReference type="EMBL" id="MFC7327838.1"/>
    </source>
</evidence>
<dbReference type="PIRSF" id="PIRSF005303">
    <property type="entry name" value="Thiam_monoph_kin"/>
    <property type="match status" value="1"/>
</dbReference>
<feature type="binding site" evidence="1">
    <location>
        <position position="79"/>
    </location>
    <ligand>
        <name>Mg(2+)</name>
        <dbReference type="ChEBI" id="CHEBI:18420"/>
        <label>2</label>
    </ligand>
</feature>
<dbReference type="Gene3D" id="3.30.1330.10">
    <property type="entry name" value="PurM-like, N-terminal domain"/>
    <property type="match status" value="1"/>
</dbReference>
<feature type="binding site" evidence="1">
    <location>
        <position position="34"/>
    </location>
    <ligand>
        <name>Mg(2+)</name>
        <dbReference type="ChEBI" id="CHEBI:18420"/>
        <label>3</label>
    </ligand>
</feature>
<comment type="function">
    <text evidence="1">Catalyzes the ATP-dependent phosphorylation of thiamine-monophosphate (TMP) to form thiamine-pyrophosphate (TPP), the active form of vitamin B1.</text>
</comment>
<evidence type="ECO:0000259" key="3">
    <source>
        <dbReference type="Pfam" id="PF02769"/>
    </source>
</evidence>
<dbReference type="InterPro" id="IPR006283">
    <property type="entry name" value="ThiL-like"/>
</dbReference>
<dbReference type="NCBIfam" id="NF004351">
    <property type="entry name" value="PRK05731.1-4"/>
    <property type="match status" value="1"/>
</dbReference>
<feature type="binding site" evidence="1">
    <location>
        <position position="57"/>
    </location>
    <ligand>
        <name>substrate</name>
    </ligand>
</feature>
<protein>
    <recommendedName>
        <fullName evidence="1">Thiamine-monophosphate kinase</fullName>
        <shortName evidence="1">TMP kinase</shortName>
        <shortName evidence="1">Thiamine-phosphate kinase</shortName>
        <ecNumber evidence="1">2.7.4.16</ecNumber>
    </recommendedName>
</protein>
<comment type="catalytic activity">
    <reaction evidence="1">
        <text>thiamine phosphate + ATP = thiamine diphosphate + ADP</text>
        <dbReference type="Rhea" id="RHEA:15913"/>
        <dbReference type="ChEBI" id="CHEBI:30616"/>
        <dbReference type="ChEBI" id="CHEBI:37575"/>
        <dbReference type="ChEBI" id="CHEBI:58937"/>
        <dbReference type="ChEBI" id="CHEBI:456216"/>
        <dbReference type="EC" id="2.7.4.16"/>
    </reaction>
</comment>
<comment type="miscellaneous">
    <text evidence="1">Reaction mechanism of ThiL seems to utilize a direct, inline transfer of the gamma-phosphate of ATP to TMP rather than a phosphorylated enzyme intermediate.</text>
</comment>
<dbReference type="NCBIfam" id="TIGR01379">
    <property type="entry name" value="thiL"/>
    <property type="match status" value="1"/>
</dbReference>
<dbReference type="Pfam" id="PF00586">
    <property type="entry name" value="AIRS"/>
    <property type="match status" value="1"/>
</dbReference>
<keyword evidence="1" id="KW-0067">ATP-binding</keyword>
<feature type="binding site" evidence="1">
    <location>
        <position position="315"/>
    </location>
    <ligand>
        <name>substrate</name>
    </ligand>
</feature>
<dbReference type="Gene3D" id="3.90.650.10">
    <property type="entry name" value="PurM-like C-terminal domain"/>
    <property type="match status" value="1"/>
</dbReference>
<proteinExistence type="inferred from homology"/>
<dbReference type="HAMAP" id="MF_02128">
    <property type="entry name" value="TMP_kinase"/>
    <property type="match status" value="1"/>
</dbReference>
<feature type="binding site" evidence="1">
    <location>
        <begin position="126"/>
        <end position="127"/>
    </location>
    <ligand>
        <name>ATP</name>
        <dbReference type="ChEBI" id="CHEBI:30616"/>
    </ligand>
</feature>
<keyword evidence="1" id="KW-0460">Magnesium</keyword>
<dbReference type="SUPFAM" id="SSF56042">
    <property type="entry name" value="PurM C-terminal domain-like"/>
    <property type="match status" value="1"/>
</dbReference>
<comment type="similarity">
    <text evidence="1">Belongs to the thiamine-monophosphate kinase family.</text>
</comment>
<comment type="caution">
    <text evidence="1">Lacks conserved residue(s) required for the propagation of feature annotation.</text>
</comment>
<dbReference type="CDD" id="cd02194">
    <property type="entry name" value="ThiL"/>
    <property type="match status" value="1"/>
</dbReference>
<dbReference type="Proteomes" id="UP001596540">
    <property type="component" value="Unassembled WGS sequence"/>
</dbReference>
<comment type="pathway">
    <text evidence="1">Cofactor biosynthesis; thiamine diphosphate biosynthesis; thiamine diphosphate from thiamine phosphate: step 1/1.</text>
</comment>
<feature type="binding site" evidence="1">
    <location>
        <position position="79"/>
    </location>
    <ligand>
        <name>Mg(2+)</name>
        <dbReference type="ChEBI" id="CHEBI:18420"/>
        <label>3</label>
    </ligand>
</feature>
<feature type="binding site" evidence="1">
    <location>
        <position position="273"/>
    </location>
    <ligand>
        <name>substrate</name>
    </ligand>
</feature>
<dbReference type="GO" id="GO:0009030">
    <property type="term" value="F:thiamine-phosphate kinase activity"/>
    <property type="evidence" value="ECO:0007669"/>
    <property type="project" value="UniProtKB-EC"/>
</dbReference>
<dbReference type="SUPFAM" id="SSF55326">
    <property type="entry name" value="PurM N-terminal domain-like"/>
    <property type="match status" value="1"/>
</dbReference>
<keyword evidence="1 4" id="KW-0808">Transferase</keyword>
<dbReference type="InterPro" id="IPR036676">
    <property type="entry name" value="PurM-like_C_sf"/>
</dbReference>
<dbReference type="InterPro" id="IPR010918">
    <property type="entry name" value="PurM-like_C_dom"/>
</dbReference>
<organism evidence="4 5">
    <name type="scientific">Marinactinospora rubrisoli</name>
    <dbReference type="NCBI Taxonomy" id="2715399"/>
    <lineage>
        <taxon>Bacteria</taxon>
        <taxon>Bacillati</taxon>
        <taxon>Actinomycetota</taxon>
        <taxon>Actinomycetes</taxon>
        <taxon>Streptosporangiales</taxon>
        <taxon>Nocardiopsidaceae</taxon>
        <taxon>Marinactinospora</taxon>
    </lineage>
</organism>
<evidence type="ECO:0000256" key="1">
    <source>
        <dbReference type="HAMAP-Rule" id="MF_02128"/>
    </source>
</evidence>
<feature type="binding site" evidence="1">
    <location>
        <position position="48"/>
    </location>
    <ligand>
        <name>Mg(2+)</name>
        <dbReference type="ChEBI" id="CHEBI:18420"/>
        <label>4</label>
    </ligand>
</feature>
<dbReference type="InterPro" id="IPR016188">
    <property type="entry name" value="PurM-like_N"/>
</dbReference>
<feature type="binding site" evidence="1">
    <location>
        <position position="79"/>
    </location>
    <ligand>
        <name>Mg(2+)</name>
        <dbReference type="ChEBI" id="CHEBI:18420"/>
        <label>4</label>
    </ligand>
</feature>
<feature type="binding site" evidence="1">
    <location>
        <position position="50"/>
    </location>
    <ligand>
        <name>Mg(2+)</name>
        <dbReference type="ChEBI" id="CHEBI:18420"/>
        <label>2</label>
    </ligand>
</feature>
<feature type="binding site" evidence="1">
    <location>
        <position position="127"/>
    </location>
    <ligand>
        <name>Mg(2+)</name>
        <dbReference type="ChEBI" id="CHEBI:18420"/>
        <label>1</label>
    </ligand>
</feature>
<feature type="binding site" evidence="1">
    <location>
        <position position="50"/>
    </location>
    <ligand>
        <name>Mg(2+)</name>
        <dbReference type="ChEBI" id="CHEBI:18420"/>
        <label>1</label>
    </ligand>
</feature>
<reference evidence="5" key="1">
    <citation type="journal article" date="2019" name="Int. J. Syst. Evol. Microbiol.">
        <title>The Global Catalogue of Microorganisms (GCM) 10K type strain sequencing project: providing services to taxonomists for standard genome sequencing and annotation.</title>
        <authorList>
            <consortium name="The Broad Institute Genomics Platform"/>
            <consortium name="The Broad Institute Genome Sequencing Center for Infectious Disease"/>
            <person name="Wu L."/>
            <person name="Ma J."/>
        </authorList>
    </citation>
    <scope>NUCLEOTIDE SEQUENCE [LARGE SCALE GENOMIC DNA]</scope>
    <source>
        <strain evidence="5">CGMCC 4.7382</strain>
    </source>
</reference>
<keyword evidence="1" id="KW-0479">Metal-binding</keyword>
<feature type="binding site" evidence="1">
    <location>
        <position position="214"/>
    </location>
    <ligand>
        <name>Mg(2+)</name>
        <dbReference type="ChEBI" id="CHEBI:18420"/>
        <label>3</label>
    </ligand>
</feature>
<gene>
    <name evidence="1" type="primary">thiL</name>
    <name evidence="4" type="ORF">ACFQRF_08790</name>
</gene>
<accession>A0ABW2KET5</accession>
<comment type="caution">
    <text evidence="4">The sequence shown here is derived from an EMBL/GenBank/DDBJ whole genome shotgun (WGS) entry which is preliminary data.</text>
</comment>
<keyword evidence="5" id="KW-1185">Reference proteome</keyword>
<feature type="domain" description="PurM-like C-terminal" evidence="3">
    <location>
        <begin position="156"/>
        <end position="305"/>
    </location>
</feature>
<keyword evidence="1" id="KW-0547">Nucleotide-binding</keyword>
<feature type="binding site" evidence="1">
    <location>
        <position position="217"/>
    </location>
    <ligand>
        <name>Mg(2+)</name>
        <dbReference type="ChEBI" id="CHEBI:18420"/>
        <label>5</label>
    </ligand>
</feature>
<dbReference type="EC" id="2.7.4.16" evidence="1"/>
<feature type="binding site" evidence="1">
    <location>
        <position position="216"/>
    </location>
    <ligand>
        <name>ATP</name>
        <dbReference type="ChEBI" id="CHEBI:30616"/>
    </ligand>
</feature>
<feature type="binding site" evidence="1">
    <location>
        <position position="49"/>
    </location>
    <ligand>
        <name>Mg(2+)</name>
        <dbReference type="ChEBI" id="CHEBI:18420"/>
        <label>1</label>
    </ligand>
</feature>
<dbReference type="InterPro" id="IPR036921">
    <property type="entry name" value="PurM-like_N_sf"/>
</dbReference>
<dbReference type="Pfam" id="PF02769">
    <property type="entry name" value="AIRS_C"/>
    <property type="match status" value="1"/>
</dbReference>